<feature type="transmembrane region" description="Helical" evidence="7">
    <location>
        <begin position="55"/>
        <end position="77"/>
    </location>
</feature>
<feature type="region of interest" description="Disordered" evidence="6">
    <location>
        <begin position="342"/>
        <end position="362"/>
    </location>
</feature>
<comment type="subcellular location">
    <subcellularLocation>
        <location evidence="1">Cell membrane</location>
        <topology evidence="1">Multi-pass membrane protein</topology>
    </subcellularLocation>
</comment>
<dbReference type="Pfam" id="PF03706">
    <property type="entry name" value="LPG_synthase_TM"/>
    <property type="match status" value="1"/>
</dbReference>
<keyword evidence="2" id="KW-1003">Cell membrane</keyword>
<keyword evidence="4 7" id="KW-1133">Transmembrane helix</keyword>
<evidence type="ECO:0000256" key="4">
    <source>
        <dbReference type="ARBA" id="ARBA00022989"/>
    </source>
</evidence>
<keyword evidence="5 7" id="KW-0472">Membrane</keyword>
<feature type="transmembrane region" description="Helical" evidence="7">
    <location>
        <begin position="170"/>
        <end position="191"/>
    </location>
</feature>
<gene>
    <name evidence="8" type="ORF">DT99_02500</name>
</gene>
<dbReference type="EMBL" id="JJOA01000002">
    <property type="protein sequence ID" value="KEA60999.1"/>
    <property type="molecule type" value="Genomic_DNA"/>
</dbReference>
<dbReference type="AlphaFoldDB" id="A0A071MJE6"/>
<dbReference type="GO" id="GO:0005886">
    <property type="term" value="C:plasma membrane"/>
    <property type="evidence" value="ECO:0007669"/>
    <property type="project" value="UniProtKB-SubCell"/>
</dbReference>
<feature type="transmembrane region" description="Helical" evidence="7">
    <location>
        <begin position="299"/>
        <end position="319"/>
    </location>
</feature>
<sequence>MTTGTNTDAARAEPGAARGDARLRQAGRAAALGGLALAVWLIWREHPLDILHRLRIAGAGLLVAALAHILPMLANAWDWRMLIRGPRRPSFVTMLKLVWIRESVNGLLPVARIGGEIVSFGLLRQAGVRPATVVASLVADMQLTLISQLVFALVAIGYVLERVSSDAARVAAHLAIGMAALVPVLLLFALVQHARPFERAMRVLNRVTSGKVVALVGESARTDQSIRLIWRKTGVVVRYLAIWQTLQFAGYALEIWLALYFLGANPTFAQALAIEALIQLVSSIAFLMPGGLGVQEGGFVLIGGLLGFDPPTCLALAGARRVRDLLFYLPGLLAWQWAAGSSNRPGGTTPASLPAGESARPR</sequence>
<reference evidence="8" key="1">
    <citation type="submission" date="2014-04" db="EMBL/GenBank/DDBJ databases">
        <title>In planta biocontrol of soil-borne Fusarium wilt of banana through a plant endophytic bacterium, Burkholderia cenocepacia 869T2.</title>
        <authorList>
            <person name="Ho Y.-N."/>
            <person name="Chiang H.-M."/>
            <person name="Chao C.-P."/>
            <person name="Su C.-C."/>
            <person name="Hsu H.-F."/>
            <person name="Guo C.-T."/>
            <person name="Hsieh J.-L."/>
            <person name="Huang C.-C."/>
        </authorList>
    </citation>
    <scope>NUCLEOTIDE SEQUENCE [LARGE SCALE GENOMIC DNA]</scope>
    <source>
        <strain evidence="8">869T2</strain>
    </source>
</reference>
<comment type="caution">
    <text evidence="8">The sequence shown here is derived from an EMBL/GenBank/DDBJ whole genome shotgun (WGS) entry which is preliminary data.</text>
</comment>
<feature type="transmembrane region" description="Helical" evidence="7">
    <location>
        <begin position="26"/>
        <end position="43"/>
    </location>
</feature>
<evidence type="ECO:0000256" key="7">
    <source>
        <dbReference type="SAM" id="Phobius"/>
    </source>
</evidence>
<dbReference type="OrthoDB" id="9124933at2"/>
<evidence type="ECO:0000256" key="2">
    <source>
        <dbReference type="ARBA" id="ARBA00022475"/>
    </source>
</evidence>
<protein>
    <submittedName>
        <fullName evidence="8">Membrane protein</fullName>
    </submittedName>
</protein>
<evidence type="ECO:0000256" key="3">
    <source>
        <dbReference type="ARBA" id="ARBA00022692"/>
    </source>
</evidence>
<dbReference type="NCBIfam" id="TIGR03476">
    <property type="entry name" value="HpnL"/>
    <property type="match status" value="1"/>
</dbReference>
<feature type="transmembrane region" description="Helical" evidence="7">
    <location>
        <begin position="133"/>
        <end position="158"/>
    </location>
</feature>
<evidence type="ECO:0000313" key="8">
    <source>
        <dbReference type="EMBL" id="KEA60999.1"/>
    </source>
</evidence>
<evidence type="ECO:0000256" key="1">
    <source>
        <dbReference type="ARBA" id="ARBA00004651"/>
    </source>
</evidence>
<proteinExistence type="predicted"/>
<evidence type="ECO:0000256" key="6">
    <source>
        <dbReference type="SAM" id="MobiDB-lite"/>
    </source>
</evidence>
<evidence type="ECO:0000256" key="5">
    <source>
        <dbReference type="ARBA" id="ARBA00023136"/>
    </source>
</evidence>
<keyword evidence="3 7" id="KW-0812">Transmembrane</keyword>
<organism evidence="8">
    <name type="scientific">Burkholderia cenocepacia</name>
    <dbReference type="NCBI Taxonomy" id="95486"/>
    <lineage>
        <taxon>Bacteria</taxon>
        <taxon>Pseudomonadati</taxon>
        <taxon>Pseudomonadota</taxon>
        <taxon>Betaproteobacteria</taxon>
        <taxon>Burkholderiales</taxon>
        <taxon>Burkholderiaceae</taxon>
        <taxon>Burkholderia</taxon>
        <taxon>Burkholderia cepacia complex</taxon>
    </lineage>
</organism>
<feature type="transmembrane region" description="Helical" evidence="7">
    <location>
        <begin position="268"/>
        <end position="287"/>
    </location>
</feature>
<dbReference type="InterPro" id="IPR022791">
    <property type="entry name" value="L-PG_synthase/AglD"/>
</dbReference>
<feature type="transmembrane region" description="Helical" evidence="7">
    <location>
        <begin position="236"/>
        <end position="262"/>
    </location>
</feature>
<dbReference type="PANTHER" id="PTHR39087:SF2">
    <property type="entry name" value="UPF0104 MEMBRANE PROTEIN MJ1595"/>
    <property type="match status" value="1"/>
</dbReference>
<dbReference type="PANTHER" id="PTHR39087">
    <property type="entry name" value="UPF0104 MEMBRANE PROTEIN MJ1595"/>
    <property type="match status" value="1"/>
</dbReference>
<accession>A0A071MJE6</accession>
<name>A0A071MJE6_9BURK</name>
<feature type="compositionally biased region" description="Polar residues" evidence="6">
    <location>
        <begin position="342"/>
        <end position="351"/>
    </location>
</feature>